<feature type="coiled-coil region" evidence="1">
    <location>
        <begin position="14"/>
        <end position="48"/>
    </location>
</feature>
<dbReference type="InterPro" id="IPR046347">
    <property type="entry name" value="bZIP_sf"/>
</dbReference>
<proteinExistence type="predicted"/>
<protein>
    <submittedName>
        <fullName evidence="2">Uncharacterized protein</fullName>
    </submittedName>
</protein>
<dbReference type="GO" id="GO:0003700">
    <property type="term" value="F:DNA-binding transcription factor activity"/>
    <property type="evidence" value="ECO:0007669"/>
    <property type="project" value="InterPro"/>
</dbReference>
<dbReference type="SUPFAM" id="SSF57959">
    <property type="entry name" value="Leucine zipper domain"/>
    <property type="match status" value="1"/>
</dbReference>
<organism evidence="2 4">
    <name type="scientific">Rotaria magnacalcarata</name>
    <dbReference type="NCBI Taxonomy" id="392030"/>
    <lineage>
        <taxon>Eukaryota</taxon>
        <taxon>Metazoa</taxon>
        <taxon>Spiralia</taxon>
        <taxon>Gnathifera</taxon>
        <taxon>Rotifera</taxon>
        <taxon>Eurotatoria</taxon>
        <taxon>Bdelloidea</taxon>
        <taxon>Philodinida</taxon>
        <taxon>Philodinidae</taxon>
        <taxon>Rotaria</taxon>
    </lineage>
</organism>
<dbReference type="AlphaFoldDB" id="A0A8S2SCG9"/>
<dbReference type="EMBL" id="CAJOBI010039602">
    <property type="protein sequence ID" value="CAF4317799.1"/>
    <property type="molecule type" value="Genomic_DNA"/>
</dbReference>
<feature type="non-terminal residue" evidence="2">
    <location>
        <position position="1"/>
    </location>
</feature>
<evidence type="ECO:0000313" key="3">
    <source>
        <dbReference type="EMBL" id="CAF4317799.1"/>
    </source>
</evidence>
<gene>
    <name evidence="2" type="ORF">BYL167_LOCUS24162</name>
    <name evidence="3" type="ORF">SMN809_LOCUS26817</name>
</gene>
<name>A0A8S2SCG9_9BILA</name>
<dbReference type="Proteomes" id="UP000681967">
    <property type="component" value="Unassembled WGS sequence"/>
</dbReference>
<dbReference type="Proteomes" id="UP000676336">
    <property type="component" value="Unassembled WGS sequence"/>
</dbReference>
<evidence type="ECO:0000313" key="2">
    <source>
        <dbReference type="EMBL" id="CAF4215338.1"/>
    </source>
</evidence>
<sequence>IAAQNCRKRKAINVETLVEEVDDLKRLKYELEERRKSYQQQITETRDQYEYLHRQVLPDRQLPPAIIVK</sequence>
<dbReference type="Gene3D" id="1.20.5.170">
    <property type="match status" value="1"/>
</dbReference>
<keyword evidence="1" id="KW-0175">Coiled coil</keyword>
<accession>A0A8S2SCG9</accession>
<evidence type="ECO:0000256" key="1">
    <source>
        <dbReference type="SAM" id="Coils"/>
    </source>
</evidence>
<comment type="caution">
    <text evidence="2">The sequence shown here is derived from an EMBL/GenBank/DDBJ whole genome shotgun (WGS) entry which is preliminary data.</text>
</comment>
<evidence type="ECO:0000313" key="4">
    <source>
        <dbReference type="Proteomes" id="UP000681967"/>
    </source>
</evidence>
<dbReference type="EMBL" id="CAJOBH010019919">
    <property type="protein sequence ID" value="CAF4215338.1"/>
    <property type="molecule type" value="Genomic_DNA"/>
</dbReference>
<reference evidence="2" key="1">
    <citation type="submission" date="2021-02" db="EMBL/GenBank/DDBJ databases">
        <authorList>
            <person name="Nowell W R."/>
        </authorList>
    </citation>
    <scope>NUCLEOTIDE SEQUENCE</scope>
</reference>